<dbReference type="AlphaFoldDB" id="A0A840IX89"/>
<feature type="compositionally biased region" description="Polar residues" evidence="1">
    <location>
        <begin position="383"/>
        <end position="396"/>
    </location>
</feature>
<protein>
    <recommendedName>
        <fullName evidence="5">Secreted protein</fullName>
    </recommendedName>
</protein>
<organism evidence="3 4">
    <name type="scientific">Amycolatopsis jiangsuensis</name>
    <dbReference type="NCBI Taxonomy" id="1181879"/>
    <lineage>
        <taxon>Bacteria</taxon>
        <taxon>Bacillati</taxon>
        <taxon>Actinomycetota</taxon>
        <taxon>Actinomycetes</taxon>
        <taxon>Pseudonocardiales</taxon>
        <taxon>Pseudonocardiaceae</taxon>
        <taxon>Amycolatopsis</taxon>
    </lineage>
</organism>
<dbReference type="CDD" id="cd21904">
    <property type="entry name" value="TtfA-like"/>
    <property type="match status" value="1"/>
</dbReference>
<evidence type="ECO:0000256" key="2">
    <source>
        <dbReference type="SAM" id="Phobius"/>
    </source>
</evidence>
<feature type="compositionally biased region" description="Polar residues" evidence="1">
    <location>
        <begin position="345"/>
        <end position="356"/>
    </location>
</feature>
<dbReference type="InterPro" id="IPR049726">
    <property type="entry name" value="TtfA-like_core"/>
</dbReference>
<evidence type="ECO:0000313" key="3">
    <source>
        <dbReference type="EMBL" id="MBB4687431.1"/>
    </source>
</evidence>
<proteinExistence type="predicted"/>
<name>A0A840IX89_9PSEU</name>
<gene>
    <name evidence="3" type="ORF">BJY18_004916</name>
</gene>
<sequence length="405" mass="42915">MGISAWIWFVVAAVALVAGLGLLFADRAKEGSRNRERMRWAQLRGWQFVEEDERLPRQWSSGAIGYFGADAAVNVVAGSTFTSDGRRPVFIFDIESQGQIPAVVVAVRCNKTHRVPVEMWLSSVPFQREDMPEMLGPIGQRYAFADDAEGARQVITQDLVDAADQLGGDVGVAWLENEWVLASVVPGAGPSRLERLLRDLGEIADIVDPFDEDYDTGRTWTPAGGTPAPATSAAAAGTPASASGSPAAGVPATDPRTQALDPRSQPPGSAPRPSGPARSEGDRRLHEGSSPQSGPRPGDRRVHEGTPPQSGPATHAEADRRPPADAGRRTQAFDTSAAREFGSAPITQATSPSDTHATAPVEAQSPADTRATERQPSPPEPRTPSNGPSTHGSIPAQSPEKNEEP</sequence>
<feature type="compositionally biased region" description="Pro residues" evidence="1">
    <location>
        <begin position="264"/>
        <end position="274"/>
    </location>
</feature>
<feature type="compositionally biased region" description="Low complexity" evidence="1">
    <location>
        <begin position="221"/>
        <end position="253"/>
    </location>
</feature>
<reference evidence="3 4" key="1">
    <citation type="submission" date="2020-08" db="EMBL/GenBank/DDBJ databases">
        <title>Sequencing the genomes of 1000 actinobacteria strains.</title>
        <authorList>
            <person name="Klenk H.-P."/>
        </authorList>
    </citation>
    <scope>NUCLEOTIDE SEQUENCE [LARGE SCALE GENOMIC DNA]</scope>
    <source>
        <strain evidence="3 4">DSM 45859</strain>
    </source>
</reference>
<keyword evidence="2" id="KW-1133">Transmembrane helix</keyword>
<evidence type="ECO:0008006" key="5">
    <source>
        <dbReference type="Google" id="ProtNLM"/>
    </source>
</evidence>
<accession>A0A840IX89</accession>
<keyword evidence="2" id="KW-0472">Membrane</keyword>
<feature type="transmembrane region" description="Helical" evidence="2">
    <location>
        <begin position="6"/>
        <end position="25"/>
    </location>
</feature>
<dbReference type="Proteomes" id="UP000581769">
    <property type="component" value="Unassembled WGS sequence"/>
</dbReference>
<comment type="caution">
    <text evidence="3">The sequence shown here is derived from an EMBL/GenBank/DDBJ whole genome shotgun (WGS) entry which is preliminary data.</text>
</comment>
<keyword evidence="2" id="KW-0812">Transmembrane</keyword>
<feature type="region of interest" description="Disordered" evidence="1">
    <location>
        <begin position="210"/>
        <end position="405"/>
    </location>
</feature>
<feature type="compositionally biased region" description="Basic and acidic residues" evidence="1">
    <location>
        <begin position="316"/>
        <end position="328"/>
    </location>
</feature>
<evidence type="ECO:0000256" key="1">
    <source>
        <dbReference type="SAM" id="MobiDB-lite"/>
    </source>
</evidence>
<evidence type="ECO:0000313" key="4">
    <source>
        <dbReference type="Proteomes" id="UP000581769"/>
    </source>
</evidence>
<keyword evidence="4" id="KW-1185">Reference proteome</keyword>
<dbReference type="EMBL" id="JACHMG010000001">
    <property type="protein sequence ID" value="MBB4687431.1"/>
    <property type="molecule type" value="Genomic_DNA"/>
</dbReference>